<evidence type="ECO:0000256" key="1">
    <source>
        <dbReference type="ARBA" id="ARBA00022679"/>
    </source>
</evidence>
<reference evidence="12" key="1">
    <citation type="journal article" date="2015" name="Nat. Genet.">
        <title>The genome and transcriptome of the zoonotic hookworm Ancylostoma ceylanicum identify infection-specific gene families.</title>
        <authorList>
            <person name="Schwarz E.M."/>
            <person name="Hu Y."/>
            <person name="Antoshechkin I."/>
            <person name="Miller M.M."/>
            <person name="Sternberg P.W."/>
            <person name="Aroian R.V."/>
        </authorList>
    </citation>
    <scope>NUCLEOTIDE SEQUENCE</scope>
    <source>
        <strain evidence="12">HY135</strain>
    </source>
</reference>
<gene>
    <name evidence="11" type="primary">Acey_s0079.g1255</name>
    <name evidence="11" type="ORF">Y032_0079g1255</name>
</gene>
<keyword evidence="5" id="KW-0378">Hydrolase</keyword>
<proteinExistence type="predicted"/>
<comment type="caution">
    <text evidence="11">The sequence shown here is derived from an EMBL/GenBank/DDBJ whole genome shotgun (WGS) entry which is preliminary data.</text>
</comment>
<dbReference type="GO" id="GO:0004519">
    <property type="term" value="F:endonuclease activity"/>
    <property type="evidence" value="ECO:0007669"/>
    <property type="project" value="UniProtKB-KW"/>
</dbReference>
<dbReference type="InterPro" id="IPR043502">
    <property type="entry name" value="DNA/RNA_pol_sf"/>
</dbReference>
<dbReference type="Gene3D" id="3.30.420.10">
    <property type="entry name" value="Ribonuclease H-like superfamily/Ribonuclease H"/>
    <property type="match status" value="2"/>
</dbReference>
<evidence type="ECO:0000256" key="4">
    <source>
        <dbReference type="ARBA" id="ARBA00022759"/>
    </source>
</evidence>
<keyword evidence="7" id="KW-0175">Coiled coil</keyword>
<dbReference type="InterPro" id="IPR041588">
    <property type="entry name" value="Integrase_H2C2"/>
</dbReference>
<dbReference type="EMBL" id="JARK01001415">
    <property type="protein sequence ID" value="EYC05915.1"/>
    <property type="molecule type" value="Genomic_DNA"/>
</dbReference>
<dbReference type="PANTHER" id="PTHR47331">
    <property type="entry name" value="PHD-TYPE DOMAIN-CONTAINING PROTEIN"/>
    <property type="match status" value="1"/>
</dbReference>
<feature type="compositionally biased region" description="Polar residues" evidence="8">
    <location>
        <begin position="463"/>
        <end position="485"/>
    </location>
</feature>
<dbReference type="PANTHER" id="PTHR47331:SF1">
    <property type="entry name" value="GAG-LIKE PROTEIN"/>
    <property type="match status" value="1"/>
</dbReference>
<dbReference type="Gene3D" id="3.10.10.10">
    <property type="entry name" value="HIV Type 1 Reverse Transcriptase, subunit A, domain 1"/>
    <property type="match status" value="1"/>
</dbReference>
<feature type="compositionally biased region" description="Polar residues" evidence="8">
    <location>
        <begin position="140"/>
        <end position="156"/>
    </location>
</feature>
<evidence type="ECO:0000256" key="9">
    <source>
        <dbReference type="SAM" id="Phobius"/>
    </source>
</evidence>
<dbReference type="InterPro" id="IPR005312">
    <property type="entry name" value="DUF1759"/>
</dbReference>
<keyword evidence="9" id="KW-0472">Membrane</keyword>
<dbReference type="InterPro" id="IPR008042">
    <property type="entry name" value="Retrotrans_Pao"/>
</dbReference>
<dbReference type="InterPro" id="IPR012337">
    <property type="entry name" value="RNaseH-like_sf"/>
</dbReference>
<evidence type="ECO:0000256" key="6">
    <source>
        <dbReference type="ARBA" id="ARBA00022918"/>
    </source>
</evidence>
<keyword evidence="2" id="KW-0548">Nucleotidyltransferase</keyword>
<keyword evidence="9" id="KW-0812">Transmembrane</keyword>
<dbReference type="InterPro" id="IPR036397">
    <property type="entry name" value="RNaseH_sf"/>
</dbReference>
<keyword evidence="6" id="KW-0695">RNA-directed DNA polymerase</keyword>
<keyword evidence="4" id="KW-0255">Endonuclease</keyword>
<dbReference type="SUPFAM" id="SSF50630">
    <property type="entry name" value="Acid proteases"/>
    <property type="match status" value="1"/>
</dbReference>
<dbReference type="Pfam" id="PF03564">
    <property type="entry name" value="DUF1759"/>
    <property type="match status" value="1"/>
</dbReference>
<dbReference type="Gene3D" id="3.30.70.270">
    <property type="match status" value="1"/>
</dbReference>
<evidence type="ECO:0000256" key="5">
    <source>
        <dbReference type="ARBA" id="ARBA00022801"/>
    </source>
</evidence>
<accession>A0A016TSZ9</accession>
<evidence type="ECO:0000313" key="12">
    <source>
        <dbReference type="Proteomes" id="UP000024635"/>
    </source>
</evidence>
<feature type="coiled-coil region" evidence="7">
    <location>
        <begin position="45"/>
        <end position="72"/>
    </location>
</feature>
<dbReference type="Pfam" id="PF18701">
    <property type="entry name" value="DUF5641"/>
    <property type="match status" value="1"/>
</dbReference>
<protein>
    <recommendedName>
        <fullName evidence="10">Integrase catalytic domain-containing protein</fullName>
    </recommendedName>
</protein>
<dbReference type="GO" id="GO:0042575">
    <property type="term" value="C:DNA polymerase complex"/>
    <property type="evidence" value="ECO:0007669"/>
    <property type="project" value="UniProtKB-ARBA"/>
</dbReference>
<feature type="compositionally biased region" description="Polar residues" evidence="8">
    <location>
        <begin position="492"/>
        <end position="503"/>
    </location>
</feature>
<evidence type="ECO:0000256" key="8">
    <source>
        <dbReference type="SAM" id="MobiDB-lite"/>
    </source>
</evidence>
<evidence type="ECO:0000313" key="11">
    <source>
        <dbReference type="EMBL" id="EYC05915.1"/>
    </source>
</evidence>
<feature type="region of interest" description="Disordered" evidence="8">
    <location>
        <begin position="440"/>
        <end position="506"/>
    </location>
</feature>
<evidence type="ECO:0000256" key="3">
    <source>
        <dbReference type="ARBA" id="ARBA00022722"/>
    </source>
</evidence>
<feature type="domain" description="Integrase catalytic" evidence="10">
    <location>
        <begin position="1490"/>
        <end position="1672"/>
    </location>
</feature>
<dbReference type="Pfam" id="PF00078">
    <property type="entry name" value="RVT_1"/>
    <property type="match status" value="1"/>
</dbReference>
<keyword evidence="3" id="KW-0540">Nuclease</keyword>
<sequence>MTEIQVFKTKITSACAFLKTNQAEMEQLEQPFAFPTEKRECQSYIRDKMASLNHLQRRIKNAKEHLDAQVTAAINSINTRLEQKEREKLMSELNKHLEVDSNSLDFTTMLWLNQIEFRKEELTQQSDLITASLPVERASSHGNDNPDWTSNGSTQPERTERNIQIRRPLLEVPPFSGNFREFNAFWSVFESLIHNDRELSDTEKFLFLKQALRGKAAAAIQCLPVIGEKYQTAVNTLKKHFDKSASMADILINEIERLPRAKGEPHSCRETFEAINSRMSHLEQTGIPMNADRMWRRLILSKFPEFVCRTVIQKENEAGNSFDVNDIITAIDDIIALQETTSLTTKTLFDVGQARNTTERQNTRTDKRFTEKRFKRTCLCGETHPPQYCTRFTTPESRRAEARRQKACWKCFDKSHNSRDCRNFGPCPKCNDAHHSALCSSRRNEPETIHVPRPRPWQPPMRDNQQFSPRPTNQTSSNRQKQPQSRLGRETNPVQTHQNSTSPAMDLSIDSRAQTFNQYVLQIASAMIFNEAEQEYEPVTMLLDSGAQRSFIKSHVSNTLKLPIISSTSFTTTGMGELRETFTSKEVPITLKGLHGTKKLQRVSVYTKERLTAKTSTAQLSEADKRFIKDRRVTLAQADLKCSDVSPDLLIGQDLLSTIIDHSAPILHLPSGLILTPTVFGYTISGTSEAHLTNDASSTCSSLIVATPFVTSPRDDYKKDIKHLYELESLGLNISNDSHEASMIKFMNNYRKSIVIQNGRITAGFPFTEDVANLSDNFNVAIRRFQSLFKVLQGDTEKMFLYNDTLMDYLKEGIIEDCNNAGTGIATFYLPHRHVWTPSKSTKLRVVFDASSHAKDQLSLNDVVYEGYSLSPLIHEILLRFRTHQYTMTADIQKAFLQIQLPEDHRDVTRFLWVKDLSKPPQGSNLRYFRFCRVPFGVNAGPAILNQSLLKHIEETSSVLGQELSNSLYVDNVLLEGETPDELLAKYEESKKIFSSIGMNLRDYLSNSVEVNERIKEHDRATNTSTKILGIGWNSTDDTISFECIDKGSSKISKRTVLSQINGYCYDPLGLLTPLMTPAKVFLQNLHKQKSIKTNISGFEKKLPRKVSIDTTASHTISVFVDSSKRVYACSIYVTSISESGQKESRLFTAKSKVAPINNEQTIPRLELLSIFIGLSLTESTVEKVNLRNEQINVFSDSTIALCWIHGTKRLPPTVSTLVQKFGLIRKRLSEQTPVSFYHVPTHENIADCATRGIPKEEFANHTWWCGPTWLNRPTEDWPVKKATDLRSQEPSDEEDADLCTSVAAKGEPVWPTDKISNFSKLSRVVAYCARFIRNASKQKYLKIQRIGLLTTTPSADEIIQAEALIIRQEQSIHGSEVLIQNKQLNVNYDENRILRKFGRLQNADISYNAANPIHIPKQSKLGQLIAEQQHRSLSHCGLNQLLYSIRQRYWIPQDRVLCKRVLRNCAICRRFNAAPFKYPNMGPLPKERVTESPPFTYTGVDLMGPILIKGLQSEEAKRYVVLFTCLVTRLVHLEIATDLSAKSFIFTLKRFIARRGVPQKIISDNGTNFQLAETLLSKADVNEDDAHLSLFLAEHKISWNFILPSSPWMGGVWERMVGTVKRSLQKTIGRRKLTEELLHTTLCEIESVVNSRPLTTLGDHSSPCEVLRPIDFVYKDIRHGTTQLFPRTDEDDPDYLPFPELSSQKAAKEALTETERLTKKFWTMWKHEYLVELRDRHQLFGKNHKATNREPHIGDVVIMDEDNHTSRGQWPLAVIIDIVRSRDGSIRSVILRANTGREVQRPLNRIIPLEIQSACDTTNNEDSAPPSGVIAKIKKVLKKRIVADESEVRKQPPRAAKRPINYKEMDQNSAHVTKRNVTSSSSGAVTMILLSTALFCINAAAAEKIVCSNKGVLLNSTSPTKSEICVNYKECVTIPADRPLNRIIPLEIQSACDTTNNEDSAPPSGVIAKIKKVLEKKTADDESELRKQPARLAKKPINYKEMNQNSAHVTKGNVTSSSSSAVTMILLSIALLCINTAAAEKIVCSNKGVLLNSTSPTKSEICVNYKECVTIPADVNVSEITLPFKYLVNQHIVQWRTIINSKQETETIICPPGEICSKISCIFCAEFFGNPHCFPQLAVGIMAACLSLMIAPILMICYLATLSTKQCYRLKQGQHRTKQTGSQGRQLERIFASHPLRSKMIVFTAIMTCLAAEAEACVFSHNINANNTICHKTNCSDNCRQVQETTITLSERRPEACLRL</sequence>
<dbReference type="Pfam" id="PF05585">
    <property type="entry name" value="DUF1758"/>
    <property type="match status" value="1"/>
</dbReference>
<dbReference type="SUPFAM" id="SSF53098">
    <property type="entry name" value="Ribonuclease H-like"/>
    <property type="match status" value="1"/>
</dbReference>
<evidence type="ECO:0000256" key="7">
    <source>
        <dbReference type="SAM" id="Coils"/>
    </source>
</evidence>
<evidence type="ECO:0000256" key="2">
    <source>
        <dbReference type="ARBA" id="ARBA00022695"/>
    </source>
</evidence>
<dbReference type="GO" id="GO:0004190">
    <property type="term" value="F:aspartic-type endopeptidase activity"/>
    <property type="evidence" value="ECO:0007669"/>
    <property type="project" value="InterPro"/>
</dbReference>
<dbReference type="InterPro" id="IPR008737">
    <property type="entry name" value="DUF1758"/>
</dbReference>
<name>A0A016TSZ9_9BILA</name>
<dbReference type="InterPro" id="IPR043128">
    <property type="entry name" value="Rev_trsase/Diguanyl_cyclase"/>
</dbReference>
<feature type="region of interest" description="Disordered" evidence="8">
    <location>
        <begin position="135"/>
        <end position="159"/>
    </location>
</feature>
<keyword evidence="1" id="KW-0808">Transferase</keyword>
<dbReference type="GO" id="GO:0006508">
    <property type="term" value="P:proteolysis"/>
    <property type="evidence" value="ECO:0007669"/>
    <property type="project" value="InterPro"/>
</dbReference>
<dbReference type="GO" id="GO:0015074">
    <property type="term" value="P:DNA integration"/>
    <property type="evidence" value="ECO:0007669"/>
    <property type="project" value="InterPro"/>
</dbReference>
<dbReference type="Pfam" id="PF05380">
    <property type="entry name" value="Peptidase_A17"/>
    <property type="match status" value="1"/>
</dbReference>
<dbReference type="PROSITE" id="PS00141">
    <property type="entry name" value="ASP_PROTEASE"/>
    <property type="match status" value="1"/>
</dbReference>
<keyword evidence="12" id="KW-1185">Reference proteome</keyword>
<keyword evidence="9" id="KW-1133">Transmembrane helix</keyword>
<dbReference type="InterPro" id="IPR000477">
    <property type="entry name" value="RT_dom"/>
</dbReference>
<dbReference type="InterPro" id="IPR021109">
    <property type="entry name" value="Peptidase_aspartic_dom_sf"/>
</dbReference>
<dbReference type="GO" id="GO:0003676">
    <property type="term" value="F:nucleic acid binding"/>
    <property type="evidence" value="ECO:0007669"/>
    <property type="project" value="InterPro"/>
</dbReference>
<dbReference type="PROSITE" id="PS50994">
    <property type="entry name" value="INTEGRASE"/>
    <property type="match status" value="1"/>
</dbReference>
<dbReference type="Proteomes" id="UP000024635">
    <property type="component" value="Unassembled WGS sequence"/>
</dbReference>
<dbReference type="Pfam" id="PF17921">
    <property type="entry name" value="Integrase_H2C2"/>
    <property type="match status" value="1"/>
</dbReference>
<dbReference type="GO" id="GO:0003964">
    <property type="term" value="F:RNA-directed DNA polymerase activity"/>
    <property type="evidence" value="ECO:0007669"/>
    <property type="project" value="UniProtKB-KW"/>
</dbReference>
<dbReference type="STRING" id="53326.A0A016TSZ9"/>
<evidence type="ECO:0000259" key="10">
    <source>
        <dbReference type="PROSITE" id="PS50994"/>
    </source>
</evidence>
<dbReference type="InterPro" id="IPR040676">
    <property type="entry name" value="DUF5641"/>
</dbReference>
<feature type="transmembrane region" description="Helical" evidence="9">
    <location>
        <begin position="2138"/>
        <end position="2162"/>
    </location>
</feature>
<dbReference type="OrthoDB" id="5855725at2759"/>
<organism evidence="11 12">
    <name type="scientific">Ancylostoma ceylanicum</name>
    <dbReference type="NCBI Taxonomy" id="53326"/>
    <lineage>
        <taxon>Eukaryota</taxon>
        <taxon>Metazoa</taxon>
        <taxon>Ecdysozoa</taxon>
        <taxon>Nematoda</taxon>
        <taxon>Chromadorea</taxon>
        <taxon>Rhabditida</taxon>
        <taxon>Rhabditina</taxon>
        <taxon>Rhabditomorpha</taxon>
        <taxon>Strongyloidea</taxon>
        <taxon>Ancylostomatidae</taxon>
        <taxon>Ancylostomatinae</taxon>
        <taxon>Ancylostoma</taxon>
    </lineage>
</organism>
<dbReference type="InterPro" id="IPR001969">
    <property type="entry name" value="Aspartic_peptidase_AS"/>
</dbReference>
<dbReference type="SUPFAM" id="SSF56672">
    <property type="entry name" value="DNA/RNA polymerases"/>
    <property type="match status" value="1"/>
</dbReference>
<dbReference type="InterPro" id="IPR001584">
    <property type="entry name" value="Integrase_cat-core"/>
</dbReference>